<proteinExistence type="predicted"/>
<protein>
    <submittedName>
        <fullName evidence="1">Uncharacterized protein</fullName>
    </submittedName>
</protein>
<sequence>MKIKPCWLDDVKDELADFSSNVITSGGISNNTEGSGYSNHSDTWCPPDVTLEHGQEVIISYDNFTASKGSGRLIKCMMAVRSSNYSSIIVVNLKKGRYYSWPLGVATFDPADPNEVPLDHQQLTSLGEHSFRHAALQIDVVFFYDGLKKYDFEFVLTLEKGTNKSTKWITTKISPLLKYDEVIGNLIFI</sequence>
<organism evidence="1 2">
    <name type="scientific">Elysia marginata</name>
    <dbReference type="NCBI Taxonomy" id="1093978"/>
    <lineage>
        <taxon>Eukaryota</taxon>
        <taxon>Metazoa</taxon>
        <taxon>Spiralia</taxon>
        <taxon>Lophotrochozoa</taxon>
        <taxon>Mollusca</taxon>
        <taxon>Gastropoda</taxon>
        <taxon>Heterobranchia</taxon>
        <taxon>Euthyneura</taxon>
        <taxon>Panpulmonata</taxon>
        <taxon>Sacoglossa</taxon>
        <taxon>Placobranchoidea</taxon>
        <taxon>Plakobranchidae</taxon>
        <taxon>Elysia</taxon>
    </lineage>
</organism>
<comment type="caution">
    <text evidence="1">The sequence shown here is derived from an EMBL/GenBank/DDBJ whole genome shotgun (WGS) entry which is preliminary data.</text>
</comment>
<accession>A0AAV4FXQ8</accession>
<dbReference type="EMBL" id="BMAT01008107">
    <property type="protein sequence ID" value="GFR78103.1"/>
    <property type="molecule type" value="Genomic_DNA"/>
</dbReference>
<gene>
    <name evidence="1" type="ORF">ElyMa_003986600</name>
</gene>
<evidence type="ECO:0000313" key="2">
    <source>
        <dbReference type="Proteomes" id="UP000762676"/>
    </source>
</evidence>
<keyword evidence="2" id="KW-1185">Reference proteome</keyword>
<dbReference type="AlphaFoldDB" id="A0AAV4FXQ8"/>
<reference evidence="1 2" key="1">
    <citation type="journal article" date="2021" name="Elife">
        <title>Chloroplast acquisition without the gene transfer in kleptoplastic sea slugs, Plakobranchus ocellatus.</title>
        <authorList>
            <person name="Maeda T."/>
            <person name="Takahashi S."/>
            <person name="Yoshida T."/>
            <person name="Shimamura S."/>
            <person name="Takaki Y."/>
            <person name="Nagai Y."/>
            <person name="Toyoda A."/>
            <person name="Suzuki Y."/>
            <person name="Arimoto A."/>
            <person name="Ishii H."/>
            <person name="Satoh N."/>
            <person name="Nishiyama T."/>
            <person name="Hasebe M."/>
            <person name="Maruyama T."/>
            <person name="Minagawa J."/>
            <person name="Obokata J."/>
            <person name="Shigenobu S."/>
        </authorList>
    </citation>
    <scope>NUCLEOTIDE SEQUENCE [LARGE SCALE GENOMIC DNA]</scope>
</reference>
<name>A0AAV4FXQ8_9GAST</name>
<dbReference type="Proteomes" id="UP000762676">
    <property type="component" value="Unassembled WGS sequence"/>
</dbReference>
<evidence type="ECO:0000313" key="1">
    <source>
        <dbReference type="EMBL" id="GFR78103.1"/>
    </source>
</evidence>